<evidence type="ECO:0000313" key="2">
    <source>
        <dbReference type="Proteomes" id="UP000076761"/>
    </source>
</evidence>
<dbReference type="Proteomes" id="UP000076761">
    <property type="component" value="Unassembled WGS sequence"/>
</dbReference>
<dbReference type="SUPFAM" id="SSF52540">
    <property type="entry name" value="P-loop containing nucleoside triphosphate hydrolases"/>
    <property type="match status" value="1"/>
</dbReference>
<evidence type="ECO:0008006" key="3">
    <source>
        <dbReference type="Google" id="ProtNLM"/>
    </source>
</evidence>
<dbReference type="STRING" id="1314782.A0A165QSW9"/>
<reference evidence="1 2" key="1">
    <citation type="journal article" date="2016" name="Mol. Biol. Evol.">
        <title>Comparative Genomics of Early-Diverging Mushroom-Forming Fungi Provides Insights into the Origins of Lignocellulose Decay Capabilities.</title>
        <authorList>
            <person name="Nagy L.G."/>
            <person name="Riley R."/>
            <person name="Tritt A."/>
            <person name="Adam C."/>
            <person name="Daum C."/>
            <person name="Floudas D."/>
            <person name="Sun H."/>
            <person name="Yadav J.S."/>
            <person name="Pangilinan J."/>
            <person name="Larsson K.H."/>
            <person name="Matsuura K."/>
            <person name="Barry K."/>
            <person name="Labutti K."/>
            <person name="Kuo R."/>
            <person name="Ohm R.A."/>
            <person name="Bhattacharya S.S."/>
            <person name="Shirouzu T."/>
            <person name="Yoshinaga Y."/>
            <person name="Martin F.M."/>
            <person name="Grigoriev I.V."/>
            <person name="Hibbett D.S."/>
        </authorList>
    </citation>
    <scope>NUCLEOTIDE SEQUENCE [LARGE SCALE GENOMIC DNA]</scope>
    <source>
        <strain evidence="1 2">HHB14362 ss-1</strain>
    </source>
</reference>
<dbReference type="OrthoDB" id="2986975at2759"/>
<proteinExistence type="predicted"/>
<dbReference type="InParanoid" id="A0A165QSW9"/>
<accession>A0A165QSW9</accession>
<evidence type="ECO:0000313" key="1">
    <source>
        <dbReference type="EMBL" id="KZT22833.1"/>
    </source>
</evidence>
<organism evidence="1 2">
    <name type="scientific">Neolentinus lepideus HHB14362 ss-1</name>
    <dbReference type="NCBI Taxonomy" id="1314782"/>
    <lineage>
        <taxon>Eukaryota</taxon>
        <taxon>Fungi</taxon>
        <taxon>Dikarya</taxon>
        <taxon>Basidiomycota</taxon>
        <taxon>Agaricomycotina</taxon>
        <taxon>Agaricomycetes</taxon>
        <taxon>Gloeophyllales</taxon>
        <taxon>Gloeophyllaceae</taxon>
        <taxon>Neolentinus</taxon>
    </lineage>
</organism>
<sequence length="125" mass="14686">MEQGFTIQVEGTAGKKIRRRVRRRQFPMTPAHAFTDYRAQGQTLPYVLIDIARPPTGKLNLFNLYVALSRSAGRETIRLLRDFDVDVFKQSHDAYLIQEDERLEGLDKRTHEWWDSMRTNFILST</sequence>
<dbReference type="InterPro" id="IPR027417">
    <property type="entry name" value="P-loop_NTPase"/>
</dbReference>
<gene>
    <name evidence="1" type="ORF">NEOLEDRAFT_1070728</name>
</gene>
<name>A0A165QSW9_9AGAM</name>
<dbReference type="EMBL" id="KV425591">
    <property type="protein sequence ID" value="KZT22833.1"/>
    <property type="molecule type" value="Genomic_DNA"/>
</dbReference>
<keyword evidence="2" id="KW-1185">Reference proteome</keyword>
<dbReference type="AlphaFoldDB" id="A0A165QSW9"/>
<protein>
    <recommendedName>
        <fullName evidence="3">UvrD-like helicase C-terminal domain-containing protein</fullName>
    </recommendedName>
</protein>